<accession>A0ABR3X9M4</accession>
<evidence type="ECO:0000313" key="2">
    <source>
        <dbReference type="EMBL" id="KAL1872634.1"/>
    </source>
</evidence>
<dbReference type="EMBL" id="JAZHXJ010000135">
    <property type="protein sequence ID" value="KAL1872634.1"/>
    <property type="molecule type" value="Genomic_DNA"/>
</dbReference>
<dbReference type="Proteomes" id="UP001586593">
    <property type="component" value="Unassembled WGS sequence"/>
</dbReference>
<comment type="caution">
    <text evidence="2">The sequence shown here is derived from an EMBL/GenBank/DDBJ whole genome shotgun (WGS) entry which is preliminary data.</text>
</comment>
<evidence type="ECO:0000313" key="3">
    <source>
        <dbReference type="Proteomes" id="UP001586593"/>
    </source>
</evidence>
<evidence type="ECO:0000256" key="1">
    <source>
        <dbReference type="SAM" id="MobiDB-lite"/>
    </source>
</evidence>
<organism evidence="2 3">
    <name type="scientific">Phialemonium thermophilum</name>
    <dbReference type="NCBI Taxonomy" id="223376"/>
    <lineage>
        <taxon>Eukaryota</taxon>
        <taxon>Fungi</taxon>
        <taxon>Dikarya</taxon>
        <taxon>Ascomycota</taxon>
        <taxon>Pezizomycotina</taxon>
        <taxon>Sordariomycetes</taxon>
        <taxon>Sordariomycetidae</taxon>
        <taxon>Cephalothecales</taxon>
        <taxon>Cephalothecaceae</taxon>
        <taxon>Phialemonium</taxon>
    </lineage>
</organism>
<sequence>MSRSFASVSKLARSISSTSPAARPSKIVGSKSASRIARIQELRPDGLTMESQDATTRSIFTRTNSRPVPNPGRTVPLMQTFRTSAPAPAASAIPTVDCTVLPSTATLYATTEEPALRVPILPDTAAPDRVAGAHAPEAPDAPLAEPQIVVVAADPANVLPAALTEVEGMGIDGVELRFVHDPEPESPAGQGMVRDLWNGFMDDLFGEKPKHSV</sequence>
<feature type="region of interest" description="Disordered" evidence="1">
    <location>
        <begin position="13"/>
        <end position="34"/>
    </location>
</feature>
<gene>
    <name evidence="2" type="ORF">VTK73DRAFT_1438</name>
</gene>
<proteinExistence type="predicted"/>
<keyword evidence="3" id="KW-1185">Reference proteome</keyword>
<reference evidence="2 3" key="1">
    <citation type="journal article" date="2024" name="Commun. Biol.">
        <title>Comparative genomic analysis of thermophilic fungi reveals convergent evolutionary adaptations and gene losses.</title>
        <authorList>
            <person name="Steindorff A.S."/>
            <person name="Aguilar-Pontes M.V."/>
            <person name="Robinson A.J."/>
            <person name="Andreopoulos B."/>
            <person name="LaButti K."/>
            <person name="Kuo A."/>
            <person name="Mondo S."/>
            <person name="Riley R."/>
            <person name="Otillar R."/>
            <person name="Haridas S."/>
            <person name="Lipzen A."/>
            <person name="Grimwood J."/>
            <person name="Schmutz J."/>
            <person name="Clum A."/>
            <person name="Reid I.D."/>
            <person name="Moisan M.C."/>
            <person name="Butler G."/>
            <person name="Nguyen T.T.M."/>
            <person name="Dewar K."/>
            <person name="Conant G."/>
            <person name="Drula E."/>
            <person name="Henrissat B."/>
            <person name="Hansel C."/>
            <person name="Singer S."/>
            <person name="Hutchinson M.I."/>
            <person name="de Vries R.P."/>
            <person name="Natvig D.O."/>
            <person name="Powell A.J."/>
            <person name="Tsang A."/>
            <person name="Grigoriev I.V."/>
        </authorList>
    </citation>
    <scope>NUCLEOTIDE SEQUENCE [LARGE SCALE GENOMIC DNA]</scope>
    <source>
        <strain evidence="2 3">ATCC 24622</strain>
    </source>
</reference>
<name>A0ABR3X9M4_9PEZI</name>
<protein>
    <submittedName>
        <fullName evidence="2">Uncharacterized protein</fullName>
    </submittedName>
</protein>